<keyword evidence="1" id="KW-0472">Membrane</keyword>
<feature type="transmembrane region" description="Helical" evidence="1">
    <location>
        <begin position="119"/>
        <end position="137"/>
    </location>
</feature>
<proteinExistence type="predicted"/>
<evidence type="ECO:0000256" key="1">
    <source>
        <dbReference type="SAM" id="Phobius"/>
    </source>
</evidence>
<reference evidence="2 3" key="1">
    <citation type="journal article" date="2009" name="Int. J. Syst. Evol. Microbiol.">
        <title>Paenibacillus contaminans sp. nov., isolated from a contaminated laboratory plate.</title>
        <authorList>
            <person name="Chou J.H."/>
            <person name="Lee J.H."/>
            <person name="Lin M.C."/>
            <person name="Chang P.S."/>
            <person name="Arun A.B."/>
            <person name="Young C.C."/>
            <person name="Chen W.M."/>
        </authorList>
    </citation>
    <scope>NUCLEOTIDE SEQUENCE [LARGE SCALE GENOMIC DNA]</scope>
    <source>
        <strain evidence="2 3">CKOBP-6</strain>
    </source>
</reference>
<organism evidence="2 3">
    <name type="scientific">Paenibacillus contaminans</name>
    <dbReference type="NCBI Taxonomy" id="450362"/>
    <lineage>
        <taxon>Bacteria</taxon>
        <taxon>Bacillati</taxon>
        <taxon>Bacillota</taxon>
        <taxon>Bacilli</taxon>
        <taxon>Bacillales</taxon>
        <taxon>Paenibacillaceae</taxon>
        <taxon>Paenibacillus</taxon>
    </lineage>
</organism>
<dbReference type="Proteomes" id="UP000250369">
    <property type="component" value="Unassembled WGS sequence"/>
</dbReference>
<gene>
    <name evidence="2" type="ORF">DQG23_01115</name>
</gene>
<dbReference type="InterPro" id="IPR025058">
    <property type="entry name" value="DUF3995"/>
</dbReference>
<evidence type="ECO:0000313" key="2">
    <source>
        <dbReference type="EMBL" id="RAV22836.1"/>
    </source>
</evidence>
<dbReference type="EMBL" id="QMFB01000001">
    <property type="protein sequence ID" value="RAV22836.1"/>
    <property type="molecule type" value="Genomic_DNA"/>
</dbReference>
<keyword evidence="3" id="KW-1185">Reference proteome</keyword>
<feature type="transmembrane region" description="Helical" evidence="1">
    <location>
        <begin position="79"/>
        <end position="98"/>
    </location>
</feature>
<feature type="transmembrane region" description="Helical" evidence="1">
    <location>
        <begin position="6"/>
        <end position="24"/>
    </location>
</feature>
<name>A0A329MTU3_9BACL</name>
<keyword evidence="1" id="KW-1133">Transmembrane helix</keyword>
<evidence type="ECO:0000313" key="3">
    <source>
        <dbReference type="Proteomes" id="UP000250369"/>
    </source>
</evidence>
<accession>A0A329MTU3</accession>
<dbReference type="AlphaFoldDB" id="A0A329MTU3"/>
<sequence length="141" mass="15611">MTVLFGISVLILAGIGGLHMYWAFGGRWGSRVVIPETVLRQPSFIPGQTATLAVAFLLFAAAALLFLEADLVKAFTGSFVVRWGSWVCAVVFGLRAIGDFRYFGLLKRIRGSRFAAFDSYLFTPLCLWLCFIFLMAIRTEG</sequence>
<keyword evidence="1" id="KW-0812">Transmembrane</keyword>
<dbReference type="OrthoDB" id="8590912at2"/>
<dbReference type="Pfam" id="PF13160">
    <property type="entry name" value="DUF3995"/>
    <property type="match status" value="1"/>
</dbReference>
<comment type="caution">
    <text evidence="2">The sequence shown here is derived from an EMBL/GenBank/DDBJ whole genome shotgun (WGS) entry which is preliminary data.</text>
</comment>
<dbReference type="RefSeq" id="WP_113028945.1">
    <property type="nucleotide sequence ID" value="NZ_QMFB01000001.1"/>
</dbReference>
<feature type="transmembrane region" description="Helical" evidence="1">
    <location>
        <begin position="44"/>
        <end position="67"/>
    </location>
</feature>
<protein>
    <submittedName>
        <fullName evidence="2">DUF3995 domain-containing protein</fullName>
    </submittedName>
</protein>